<dbReference type="InterPro" id="IPR014036">
    <property type="entry name" value="DeoR-like_C"/>
</dbReference>
<protein>
    <submittedName>
        <fullName evidence="6">Glycerol-3-phosphate regulon repressor</fullName>
    </submittedName>
</protein>
<evidence type="ECO:0000256" key="2">
    <source>
        <dbReference type="ARBA" id="ARBA00023015"/>
    </source>
</evidence>
<feature type="domain" description="Sigma-54 factor interaction" evidence="4">
    <location>
        <begin position="84"/>
        <end position="257"/>
    </location>
</feature>
<dbReference type="InterPro" id="IPR036388">
    <property type="entry name" value="WH-like_DNA-bd_sf"/>
</dbReference>
<dbReference type="EMBL" id="CYSD01000002">
    <property type="protein sequence ID" value="CUH74828.1"/>
    <property type="molecule type" value="Genomic_DNA"/>
</dbReference>
<dbReference type="SMART" id="SM00420">
    <property type="entry name" value="HTH_DEOR"/>
    <property type="match status" value="1"/>
</dbReference>
<dbReference type="InterPro" id="IPR037171">
    <property type="entry name" value="NagB/RpiA_transferase-like"/>
</dbReference>
<proteinExistence type="predicted"/>
<dbReference type="SMART" id="SM01134">
    <property type="entry name" value="DeoRC"/>
    <property type="match status" value="1"/>
</dbReference>
<dbReference type="SUPFAM" id="SSF100950">
    <property type="entry name" value="NagB/RpiA/CoA transferase-like"/>
    <property type="match status" value="1"/>
</dbReference>
<dbReference type="SUPFAM" id="SSF46785">
    <property type="entry name" value="Winged helix' DNA-binding domain"/>
    <property type="match status" value="1"/>
</dbReference>
<evidence type="ECO:0000259" key="4">
    <source>
        <dbReference type="PROSITE" id="PS50045"/>
    </source>
</evidence>
<dbReference type="PRINTS" id="PR00037">
    <property type="entry name" value="HTHLACR"/>
</dbReference>
<dbReference type="PROSITE" id="PS51000">
    <property type="entry name" value="HTH_DEOR_2"/>
    <property type="match status" value="1"/>
</dbReference>
<dbReference type="InterPro" id="IPR036390">
    <property type="entry name" value="WH_DNA-bd_sf"/>
</dbReference>
<dbReference type="InterPro" id="IPR050313">
    <property type="entry name" value="Carb_Metab_HTH_regulators"/>
</dbReference>
<dbReference type="Pfam" id="PF00455">
    <property type="entry name" value="DeoRC"/>
    <property type="match status" value="1"/>
</dbReference>
<keyword evidence="3" id="KW-0804">Transcription</keyword>
<reference evidence="6 7" key="1">
    <citation type="submission" date="2015-09" db="EMBL/GenBank/DDBJ databases">
        <authorList>
            <consortium name="Swine Surveillance"/>
        </authorList>
    </citation>
    <scope>NUCLEOTIDE SEQUENCE [LARGE SCALE GENOMIC DNA]</scope>
    <source>
        <strain evidence="6 7">CECT 7557</strain>
    </source>
</reference>
<dbReference type="STRING" id="928856.SAMN04488049_1139"/>
<dbReference type="Gene3D" id="1.10.10.10">
    <property type="entry name" value="Winged helix-like DNA-binding domain superfamily/Winged helix DNA-binding domain"/>
    <property type="match status" value="1"/>
</dbReference>
<keyword evidence="7" id="KW-1185">Reference proteome</keyword>
<dbReference type="Gene3D" id="3.40.50.1360">
    <property type="match status" value="1"/>
</dbReference>
<feature type="domain" description="HTH deoR-type" evidence="5">
    <location>
        <begin position="7"/>
        <end position="62"/>
    </location>
</feature>
<dbReference type="OrthoDB" id="7688673at2"/>
<keyword evidence="1" id="KW-0678">Repressor</keyword>
<dbReference type="GO" id="GO:0003700">
    <property type="term" value="F:DNA-binding transcription factor activity"/>
    <property type="evidence" value="ECO:0007669"/>
    <property type="project" value="InterPro"/>
</dbReference>
<name>A0A0P1G019_9RHOB</name>
<dbReference type="InterPro" id="IPR001034">
    <property type="entry name" value="DeoR_HTH"/>
</dbReference>
<dbReference type="Pfam" id="PF08220">
    <property type="entry name" value="HTH_DeoR"/>
    <property type="match status" value="1"/>
</dbReference>
<evidence type="ECO:0000256" key="1">
    <source>
        <dbReference type="ARBA" id="ARBA00022491"/>
    </source>
</evidence>
<evidence type="ECO:0000259" key="5">
    <source>
        <dbReference type="PROSITE" id="PS51000"/>
    </source>
</evidence>
<evidence type="ECO:0000313" key="6">
    <source>
        <dbReference type="EMBL" id="CUH74828.1"/>
    </source>
</evidence>
<dbReference type="PANTHER" id="PTHR30363:SF4">
    <property type="entry name" value="GLYCEROL-3-PHOSPHATE REGULON REPRESSOR"/>
    <property type="match status" value="1"/>
</dbReference>
<gene>
    <name evidence="6" type="primary">glpR_1</name>
    <name evidence="6" type="ORF">TRM7557_00099</name>
</gene>
<dbReference type="AlphaFoldDB" id="A0A0P1G019"/>
<organism evidence="6 7">
    <name type="scientific">Tritonibacter multivorans</name>
    <dbReference type="NCBI Taxonomy" id="928856"/>
    <lineage>
        <taxon>Bacteria</taxon>
        <taxon>Pseudomonadati</taxon>
        <taxon>Pseudomonadota</taxon>
        <taxon>Alphaproteobacteria</taxon>
        <taxon>Rhodobacterales</taxon>
        <taxon>Paracoccaceae</taxon>
        <taxon>Tritonibacter</taxon>
    </lineage>
</organism>
<dbReference type="GO" id="GO:0005524">
    <property type="term" value="F:ATP binding"/>
    <property type="evidence" value="ECO:0007669"/>
    <property type="project" value="InterPro"/>
</dbReference>
<dbReference type="PROSITE" id="PS50045">
    <property type="entry name" value="SIGMA54_INTERACT_4"/>
    <property type="match status" value="1"/>
</dbReference>
<sequence length="257" mass="28327">MNHRTTNQREEEILRELYRTGGSCRVSVLANALGVTLETIRRNVRTLEERNIVRKVHGGVHLVEDVQEPTLKSRLDTKVDAKEKLAAKVADIISDGDSLFLDIGSTTAYVAKALRDHSDLFVVTNSVFVAQTLASRNNNRVFMAGGELRAHDGGAFGAEAQDLVRRLNVRFAILSAGAVNGENGFMLHDLQEANLARLAIDSAQVRVIVTDSEKLGKRAPVTLEKANKIDLLFTDQTPEQSIQDMLNRNDIELVVAD</sequence>
<accession>A0A0P1G019</accession>
<dbReference type="Proteomes" id="UP000052022">
    <property type="component" value="Unassembled WGS sequence"/>
</dbReference>
<keyword evidence="2" id="KW-0805">Transcription regulation</keyword>
<dbReference type="PANTHER" id="PTHR30363">
    <property type="entry name" value="HTH-TYPE TRANSCRIPTIONAL REGULATOR SRLR-RELATED"/>
    <property type="match status" value="1"/>
</dbReference>
<evidence type="ECO:0000256" key="3">
    <source>
        <dbReference type="ARBA" id="ARBA00023163"/>
    </source>
</evidence>
<dbReference type="InterPro" id="IPR002078">
    <property type="entry name" value="Sigma_54_int"/>
</dbReference>
<evidence type="ECO:0000313" key="7">
    <source>
        <dbReference type="Proteomes" id="UP000052022"/>
    </source>
</evidence>